<evidence type="ECO:0000313" key="2">
    <source>
        <dbReference type="EMBL" id="MBP1040804.1"/>
    </source>
</evidence>
<dbReference type="RefSeq" id="WP_209526220.1">
    <property type="nucleotide sequence ID" value="NZ_JAEEGA010000004.1"/>
</dbReference>
<protein>
    <submittedName>
        <fullName evidence="2">Uncharacterized protein</fullName>
    </submittedName>
</protein>
<evidence type="ECO:0000256" key="1">
    <source>
        <dbReference type="SAM" id="Phobius"/>
    </source>
</evidence>
<keyword evidence="1" id="KW-1133">Transmembrane helix</keyword>
<gene>
    <name evidence="2" type="ORF">I6N95_07290</name>
</gene>
<comment type="caution">
    <text evidence="2">The sequence shown here is derived from an EMBL/GenBank/DDBJ whole genome shotgun (WGS) entry which is preliminary data.</text>
</comment>
<dbReference type="AlphaFoldDB" id="A0A940P3F3"/>
<dbReference type="Proteomes" id="UP000674938">
    <property type="component" value="Unassembled WGS sequence"/>
</dbReference>
<evidence type="ECO:0000313" key="3">
    <source>
        <dbReference type="Proteomes" id="UP000674938"/>
    </source>
</evidence>
<accession>A0A940P3F3</accession>
<name>A0A940P3F3_9ENTE</name>
<organism evidence="2 3">
    <name type="scientific">Vagococcus allomyrinae</name>
    <dbReference type="NCBI Taxonomy" id="2794353"/>
    <lineage>
        <taxon>Bacteria</taxon>
        <taxon>Bacillati</taxon>
        <taxon>Bacillota</taxon>
        <taxon>Bacilli</taxon>
        <taxon>Lactobacillales</taxon>
        <taxon>Enterococcaceae</taxon>
        <taxon>Vagococcus</taxon>
    </lineage>
</organism>
<reference evidence="2" key="1">
    <citation type="submission" date="2020-12" db="EMBL/GenBank/DDBJ databases">
        <title>Vagococcus allomyrinae sp. nov. and Enterococcus lavae sp. nov., isolated from the larvae of Allomyrina dichotoma.</title>
        <authorList>
            <person name="Lee S.D."/>
        </authorList>
    </citation>
    <scope>NUCLEOTIDE SEQUENCE</scope>
    <source>
        <strain evidence="2">BWB3-3</strain>
    </source>
</reference>
<proteinExistence type="predicted"/>
<feature type="transmembrane region" description="Helical" evidence="1">
    <location>
        <begin position="45"/>
        <end position="71"/>
    </location>
</feature>
<keyword evidence="1" id="KW-0812">Transmembrane</keyword>
<dbReference type="EMBL" id="JAEEGA010000004">
    <property type="protein sequence ID" value="MBP1040804.1"/>
    <property type="molecule type" value="Genomic_DNA"/>
</dbReference>
<feature type="transmembrane region" description="Helical" evidence="1">
    <location>
        <begin position="12"/>
        <end position="39"/>
    </location>
</feature>
<keyword evidence="1" id="KW-0472">Membrane</keyword>
<sequence length="94" mass="10770">MTRAQVSLIKKMLPCLYILFTLNIIASIGAITWFMMVLLGHNNDLFIYAAIVGTIGVLVLPLSFFCFFTLITNFRSSLKIDHQTDRTEKRKRLT</sequence>
<keyword evidence="3" id="KW-1185">Reference proteome</keyword>